<feature type="compositionally biased region" description="Basic and acidic residues" evidence="1">
    <location>
        <begin position="436"/>
        <end position="453"/>
    </location>
</feature>
<name>A0AA39JM08_9AGAR</name>
<accession>A0AA39JM08</accession>
<feature type="compositionally biased region" description="Basic and acidic residues" evidence="1">
    <location>
        <begin position="568"/>
        <end position="579"/>
    </location>
</feature>
<feature type="compositionally biased region" description="Low complexity" evidence="1">
    <location>
        <begin position="403"/>
        <end position="418"/>
    </location>
</feature>
<dbReference type="AlphaFoldDB" id="A0AA39JM08"/>
<reference evidence="2" key="1">
    <citation type="submission" date="2023-06" db="EMBL/GenBank/DDBJ databases">
        <authorList>
            <consortium name="Lawrence Berkeley National Laboratory"/>
            <person name="Ahrendt S."/>
            <person name="Sahu N."/>
            <person name="Indic B."/>
            <person name="Wong-Bajracharya J."/>
            <person name="Merenyi Z."/>
            <person name="Ke H.-M."/>
            <person name="Monk M."/>
            <person name="Kocsube S."/>
            <person name="Drula E."/>
            <person name="Lipzen A."/>
            <person name="Balint B."/>
            <person name="Henrissat B."/>
            <person name="Andreopoulos B."/>
            <person name="Martin F.M."/>
            <person name="Harder C.B."/>
            <person name="Rigling D."/>
            <person name="Ford K.L."/>
            <person name="Foster G.D."/>
            <person name="Pangilinan J."/>
            <person name="Papanicolaou A."/>
            <person name="Barry K."/>
            <person name="LaButti K."/>
            <person name="Viragh M."/>
            <person name="Koriabine M."/>
            <person name="Yan M."/>
            <person name="Riley R."/>
            <person name="Champramary S."/>
            <person name="Plett K.L."/>
            <person name="Tsai I.J."/>
            <person name="Slot J."/>
            <person name="Sipos G."/>
            <person name="Plett J."/>
            <person name="Nagy L.G."/>
            <person name="Grigoriev I.V."/>
        </authorList>
    </citation>
    <scope>NUCLEOTIDE SEQUENCE</scope>
    <source>
        <strain evidence="2">FPL87.14</strain>
    </source>
</reference>
<dbReference type="Proteomes" id="UP001175226">
    <property type="component" value="Unassembled WGS sequence"/>
</dbReference>
<gene>
    <name evidence="2" type="ORF">EV421DRAFT_1798619</name>
</gene>
<sequence length="579" mass="65123">MAPTSTYPVDEDPWIQAKLQEWLPMLSSPGDDKDASDAVNRFMKEFEDKFDYNMKIPKELKMHRLNFKGKFRTFKLTKLHELHKRIYNEYFSMPSPSMSVAMSSDRSSTTSSTIPIVVSTKNDHSTTLFSDLPKPSGCALFIMSIRNKVNMEVNKYQKENGIERWNALLVEEQKEWNDQATRLKASKPSSIYQNQERLSTELTSVLYHLRGLDAHQVGNAAFLVLYAVRNEDECLQTASIVVSPDDATPFDKYVSDFQSQYVLPWRQYCNAAIHYNRDTAADTTKTDEVHVDVQGNVVFPNLDWASVSLREVQTHLAAFFDAQWASVNKGQIPWDDIIMNQSKYIKTSLPSSVQLKKASDLEFADVFTLASHFSRNPNITLFQAITTRPLPVPLSPSKPLAPSPKKATSAKPSPSKPKSPNRRLASPRNEGSPATGHEEIDWLKRMRPQRDPTPDPTIADLGENPTKPPNEEVVPPIAEEPIIVEEPIVSPLLPTPQEISDVPPVKPSVKVAAKVKRACGRPKKIAEAGTKTSKDKKRKSPDSGHLKETTTKCIKPNTELPIPSRRSTQREEIVKAKKP</sequence>
<feature type="compositionally biased region" description="Pro residues" evidence="1">
    <location>
        <begin position="392"/>
        <end position="402"/>
    </location>
</feature>
<evidence type="ECO:0000313" key="3">
    <source>
        <dbReference type="Proteomes" id="UP001175226"/>
    </source>
</evidence>
<feature type="compositionally biased region" description="Basic and acidic residues" evidence="1">
    <location>
        <begin position="540"/>
        <end position="550"/>
    </location>
</feature>
<feature type="non-terminal residue" evidence="2">
    <location>
        <position position="579"/>
    </location>
</feature>
<organism evidence="2 3">
    <name type="scientific">Armillaria borealis</name>
    <dbReference type="NCBI Taxonomy" id="47425"/>
    <lineage>
        <taxon>Eukaryota</taxon>
        <taxon>Fungi</taxon>
        <taxon>Dikarya</taxon>
        <taxon>Basidiomycota</taxon>
        <taxon>Agaricomycotina</taxon>
        <taxon>Agaricomycetes</taxon>
        <taxon>Agaricomycetidae</taxon>
        <taxon>Agaricales</taxon>
        <taxon>Marasmiineae</taxon>
        <taxon>Physalacriaceae</taxon>
        <taxon>Armillaria</taxon>
    </lineage>
</organism>
<evidence type="ECO:0000313" key="2">
    <source>
        <dbReference type="EMBL" id="KAK0445236.1"/>
    </source>
</evidence>
<comment type="caution">
    <text evidence="2">The sequence shown here is derived from an EMBL/GenBank/DDBJ whole genome shotgun (WGS) entry which is preliminary data.</text>
</comment>
<protein>
    <submittedName>
        <fullName evidence="2">Uncharacterized protein</fullName>
    </submittedName>
</protein>
<feature type="region of interest" description="Disordered" evidence="1">
    <location>
        <begin position="516"/>
        <end position="579"/>
    </location>
</feature>
<keyword evidence="3" id="KW-1185">Reference proteome</keyword>
<proteinExistence type="predicted"/>
<dbReference type="EMBL" id="JAUEPT010000017">
    <property type="protein sequence ID" value="KAK0445236.1"/>
    <property type="molecule type" value="Genomic_DNA"/>
</dbReference>
<feature type="region of interest" description="Disordered" evidence="1">
    <location>
        <begin position="392"/>
        <end position="479"/>
    </location>
</feature>
<evidence type="ECO:0000256" key="1">
    <source>
        <dbReference type="SAM" id="MobiDB-lite"/>
    </source>
</evidence>